<dbReference type="SUPFAM" id="SSF64438">
    <property type="entry name" value="CNF1/YfiH-like putative cysteine hydrolases"/>
    <property type="match status" value="1"/>
</dbReference>
<evidence type="ECO:0000256" key="3">
    <source>
        <dbReference type="HAMAP-Rule" id="MF_01440"/>
    </source>
</evidence>
<comment type="similarity">
    <text evidence="3">Belongs to the CheD family.</text>
</comment>
<comment type="function">
    <text evidence="3">Probably deamidates glutamine residues to glutamate on methyl-accepting chemotaxis receptors (MCPs), playing an important role in chemotaxis.</text>
</comment>
<name>A0A0F7P9N1_9EURY</name>
<dbReference type="OrthoDB" id="10499at2157"/>
<dbReference type="InterPro" id="IPR038592">
    <property type="entry name" value="CheD-like_sf"/>
</dbReference>
<keyword evidence="7" id="KW-1185">Reference proteome</keyword>
<organism evidence="4 7">
    <name type="scientific">Halanaeroarchaeum sulfurireducens</name>
    <dbReference type="NCBI Taxonomy" id="1604004"/>
    <lineage>
        <taxon>Archaea</taxon>
        <taxon>Methanobacteriati</taxon>
        <taxon>Methanobacteriota</taxon>
        <taxon>Stenosarchaea group</taxon>
        <taxon>Halobacteria</taxon>
        <taxon>Halobacteriales</taxon>
        <taxon>Halobacteriaceae</taxon>
        <taxon>Halanaeroarchaeum</taxon>
    </lineage>
</organism>
<dbReference type="GeneID" id="26010691"/>
<gene>
    <name evidence="3 4" type="primary">cheD</name>
    <name evidence="5" type="ORF">HLASA_1347</name>
    <name evidence="4" type="ORF">HLASF_1360</name>
</gene>
<reference evidence="4 7" key="1">
    <citation type="journal article" date="2015" name="ISME J.">
        <title>Elemental sulfur and acetate can support life of a novel strictly anaerobic haloarchaeon.</title>
        <authorList>
            <person name="Sorokin D.Y."/>
            <person name="Kublanov I.V."/>
            <person name="Gavrilov S.N."/>
            <person name="Rojo D."/>
            <person name="Roman P."/>
            <person name="Golyshin P.N."/>
            <person name="Slepak V.Z."/>
            <person name="Smedile F."/>
            <person name="Ferrer M."/>
            <person name="Messina E."/>
            <person name="La Cono V."/>
            <person name="Yakimov M.M."/>
        </authorList>
    </citation>
    <scope>NUCLEOTIDE SEQUENCE [LARGE SCALE GENOMIC DNA]</scope>
    <source>
        <strain evidence="4 7">HSR2</strain>
    </source>
</reference>
<evidence type="ECO:0000313" key="5">
    <source>
        <dbReference type="EMBL" id="ALG82240.1"/>
    </source>
</evidence>
<dbReference type="CDD" id="cd16352">
    <property type="entry name" value="CheD"/>
    <property type="match status" value="1"/>
</dbReference>
<evidence type="ECO:0000313" key="6">
    <source>
        <dbReference type="Proteomes" id="UP000060390"/>
    </source>
</evidence>
<evidence type="ECO:0000256" key="2">
    <source>
        <dbReference type="ARBA" id="ARBA00022801"/>
    </source>
</evidence>
<reference evidence="5 6" key="3">
    <citation type="journal article" date="2016" name="Stand. Genomic Sci.">
        <title>Complete genome sequence of 'Halanaeroarchaeum sulfurireducens' M27-SA2, a sulfur-reducing and acetate-oxidizing haloarchaeon from the deep-sea hypersaline anoxic lake Medee.</title>
        <authorList>
            <person name="Messina E."/>
            <person name="Sorokin D.Y."/>
            <person name="Kublanov I.V."/>
            <person name="Toshchakov S."/>
            <person name="Lopatina A."/>
            <person name="Arcadi E."/>
            <person name="Smedile F."/>
            <person name="La Spada G."/>
            <person name="La Cono V."/>
            <person name="Yakimov M.M."/>
        </authorList>
    </citation>
    <scope>NUCLEOTIDE SEQUENCE [LARGE SCALE GENOMIC DNA]</scope>
    <source>
        <strain evidence="5 6">M27-SA2</strain>
    </source>
</reference>
<sequence length="159" mass="15732">MDASSAGRIRVGVADMAVTADGRPIVTSGLGSCVAIAVHDGSGVAGLLHAMLPEAPPDVDQPPKYVDSGVDALLSELRSLGADPDGYTAKVAGGASMLDLGNGSPVGDKNVAAAKSVLSEVGMTVAAAETGGEAGRSVTLDSRTGALTIKRVDSEETTI</sequence>
<dbReference type="HOGENOM" id="CLU_087854_2_0_2"/>
<keyword evidence="1 3" id="KW-0145">Chemotaxis</keyword>
<dbReference type="Pfam" id="PF03975">
    <property type="entry name" value="CheD"/>
    <property type="match status" value="1"/>
</dbReference>
<dbReference type="EMBL" id="CP008874">
    <property type="protein sequence ID" value="AKH97846.1"/>
    <property type="molecule type" value="Genomic_DNA"/>
</dbReference>
<dbReference type="Proteomes" id="UP000069906">
    <property type="component" value="Chromosome"/>
</dbReference>
<dbReference type="Gene3D" id="3.30.1330.200">
    <property type="match status" value="1"/>
</dbReference>
<evidence type="ECO:0000313" key="4">
    <source>
        <dbReference type="EMBL" id="AKH97846.1"/>
    </source>
</evidence>
<dbReference type="InterPro" id="IPR011324">
    <property type="entry name" value="Cytotoxic_necrot_fac-like_cat"/>
</dbReference>
<reference evidence="6" key="2">
    <citation type="submission" date="2015-05" db="EMBL/GenBank/DDBJ databases">
        <title>Complete genome sequence of Halanaeroarchaeum sulfurireducens type strain M27-SA2, a sulfate-reducer haloarchaeon from marine anoxic lake Medee.</title>
        <authorList>
            <person name="Messina E."/>
            <person name="Kublanov I.V."/>
            <person name="Toshchakov S."/>
            <person name="Arcadi E."/>
            <person name="La Spada G."/>
            <person name="La Cono V."/>
            <person name="Yakimov M.M."/>
        </authorList>
    </citation>
    <scope>NUCLEOTIDE SEQUENCE [LARGE SCALE GENOMIC DNA]</scope>
    <source>
        <strain evidence="6">M27-SA2</strain>
    </source>
</reference>
<dbReference type="GO" id="GO:0006935">
    <property type="term" value="P:chemotaxis"/>
    <property type="evidence" value="ECO:0007669"/>
    <property type="project" value="UniProtKB-UniRule"/>
</dbReference>
<dbReference type="HAMAP" id="MF_01440">
    <property type="entry name" value="CheD"/>
    <property type="match status" value="1"/>
</dbReference>
<dbReference type="PANTHER" id="PTHR35147">
    <property type="entry name" value="CHEMORECEPTOR GLUTAMINE DEAMIDASE CHED-RELATED"/>
    <property type="match status" value="1"/>
</dbReference>
<evidence type="ECO:0000313" key="7">
    <source>
        <dbReference type="Proteomes" id="UP000069906"/>
    </source>
</evidence>
<dbReference type="KEGG" id="hsf:HLASA_1347"/>
<dbReference type="PANTHER" id="PTHR35147:SF1">
    <property type="entry name" value="CHEMORECEPTOR GLUTAMINE DEAMIDASE CHED-RELATED"/>
    <property type="match status" value="1"/>
</dbReference>
<comment type="catalytic activity">
    <reaction evidence="3">
        <text>L-glutaminyl-[protein] + H2O = L-glutamyl-[protein] + NH4(+)</text>
        <dbReference type="Rhea" id="RHEA:16441"/>
        <dbReference type="Rhea" id="RHEA-COMP:10207"/>
        <dbReference type="Rhea" id="RHEA-COMP:10208"/>
        <dbReference type="ChEBI" id="CHEBI:15377"/>
        <dbReference type="ChEBI" id="CHEBI:28938"/>
        <dbReference type="ChEBI" id="CHEBI:29973"/>
        <dbReference type="ChEBI" id="CHEBI:30011"/>
        <dbReference type="EC" id="3.5.1.44"/>
    </reaction>
</comment>
<keyword evidence="2 3" id="KW-0378">Hydrolase</keyword>
<dbReference type="KEGG" id="hsu:HLASF_1360"/>
<dbReference type="PATRIC" id="fig|1604004.4.peg.1427"/>
<dbReference type="GO" id="GO:0050568">
    <property type="term" value="F:protein-glutamine glutaminase activity"/>
    <property type="evidence" value="ECO:0007669"/>
    <property type="project" value="UniProtKB-UniRule"/>
</dbReference>
<dbReference type="Proteomes" id="UP000060390">
    <property type="component" value="Chromosome"/>
</dbReference>
<protein>
    <recommendedName>
        <fullName evidence="3">Probable chemoreceptor glutamine deamidase CheD</fullName>
        <ecNumber evidence="3">3.5.1.44</ecNumber>
    </recommendedName>
</protein>
<dbReference type="RefSeq" id="WP_050048559.1">
    <property type="nucleotide sequence ID" value="NZ_CP008874.1"/>
</dbReference>
<accession>A0A0F7P9N1</accession>
<evidence type="ECO:0000256" key="1">
    <source>
        <dbReference type="ARBA" id="ARBA00022500"/>
    </source>
</evidence>
<dbReference type="AlphaFoldDB" id="A0A0F7P9N1"/>
<dbReference type="EC" id="3.5.1.44" evidence="3"/>
<dbReference type="EMBL" id="CP011564">
    <property type="protein sequence ID" value="ALG82240.1"/>
    <property type="molecule type" value="Genomic_DNA"/>
</dbReference>
<dbReference type="InterPro" id="IPR005659">
    <property type="entry name" value="Chemorcpt_Glu_NH3ase_CheD"/>
</dbReference>
<dbReference type="STRING" id="1604004.HLASA_1347"/>
<proteinExistence type="inferred from homology"/>